<keyword evidence="3" id="KW-1185">Reference proteome</keyword>
<dbReference type="RefSeq" id="WP_344728164.1">
    <property type="nucleotide sequence ID" value="NZ_BAAAUS010000049.1"/>
</dbReference>
<sequence length="50" mass="5605">MTRQLHLNLFIYPGGHHEAAWRHPDSSLRAPRPRSRYAGTSDPVDPALVG</sequence>
<protein>
    <submittedName>
        <fullName evidence="2">Uncharacterized protein</fullName>
    </submittedName>
</protein>
<organism evidence="2 3">
    <name type="scientific">Pseudonocardia yunnanensis</name>
    <dbReference type="NCBI Taxonomy" id="58107"/>
    <lineage>
        <taxon>Bacteria</taxon>
        <taxon>Bacillati</taxon>
        <taxon>Actinomycetota</taxon>
        <taxon>Actinomycetes</taxon>
        <taxon>Pseudonocardiales</taxon>
        <taxon>Pseudonocardiaceae</taxon>
        <taxon>Pseudonocardia</taxon>
    </lineage>
</organism>
<evidence type="ECO:0000313" key="2">
    <source>
        <dbReference type="EMBL" id="MFD1522684.1"/>
    </source>
</evidence>
<dbReference type="EMBL" id="JBHUCO010000047">
    <property type="protein sequence ID" value="MFD1522684.1"/>
    <property type="molecule type" value="Genomic_DNA"/>
</dbReference>
<reference evidence="3" key="1">
    <citation type="journal article" date="2019" name="Int. J. Syst. Evol. Microbiol.">
        <title>The Global Catalogue of Microorganisms (GCM) 10K type strain sequencing project: providing services to taxonomists for standard genome sequencing and annotation.</title>
        <authorList>
            <consortium name="The Broad Institute Genomics Platform"/>
            <consortium name="The Broad Institute Genome Sequencing Center for Infectious Disease"/>
            <person name="Wu L."/>
            <person name="Ma J."/>
        </authorList>
    </citation>
    <scope>NUCLEOTIDE SEQUENCE [LARGE SCALE GENOMIC DNA]</scope>
    <source>
        <strain evidence="3">CCM 7043</strain>
    </source>
</reference>
<dbReference type="Proteomes" id="UP001597114">
    <property type="component" value="Unassembled WGS sequence"/>
</dbReference>
<evidence type="ECO:0000313" key="3">
    <source>
        <dbReference type="Proteomes" id="UP001597114"/>
    </source>
</evidence>
<evidence type="ECO:0000256" key="1">
    <source>
        <dbReference type="SAM" id="MobiDB-lite"/>
    </source>
</evidence>
<gene>
    <name evidence="2" type="ORF">ACFSJD_34685</name>
</gene>
<accession>A0ABW4F8A2</accession>
<comment type="caution">
    <text evidence="2">The sequence shown here is derived from an EMBL/GenBank/DDBJ whole genome shotgun (WGS) entry which is preliminary data.</text>
</comment>
<feature type="region of interest" description="Disordered" evidence="1">
    <location>
        <begin position="20"/>
        <end position="50"/>
    </location>
</feature>
<proteinExistence type="predicted"/>
<name>A0ABW4F8A2_9PSEU</name>